<gene>
    <name evidence="1" type="ORF">A3A44_01080</name>
</gene>
<reference evidence="1 2" key="1">
    <citation type="journal article" date="2016" name="Nat. Commun.">
        <title>Thousands of microbial genomes shed light on interconnected biogeochemical processes in an aquifer system.</title>
        <authorList>
            <person name="Anantharaman K."/>
            <person name="Brown C.T."/>
            <person name="Hug L.A."/>
            <person name="Sharon I."/>
            <person name="Castelle C.J."/>
            <person name="Probst A.J."/>
            <person name="Thomas B.C."/>
            <person name="Singh A."/>
            <person name="Wilkins M.J."/>
            <person name="Karaoz U."/>
            <person name="Brodie E.L."/>
            <person name="Williams K.H."/>
            <person name="Hubbard S.S."/>
            <person name="Banfield J.F."/>
        </authorList>
    </citation>
    <scope>NUCLEOTIDE SEQUENCE [LARGE SCALE GENOMIC DNA]</scope>
</reference>
<sequence>MFRYEVLMDAAVPTLTNAGKGGVMSRFIRELLTKADAVDPTGVAGPSLKVADGETVVGVLPDELRMFWAVRRDMNLAFRAEVDSVVVEEKREMGSRANEPSPGLKARMKANNAQAEYLNAVGDVFWASVRHEFPALAGKDNIGIRAGWEVVWFPKSLEATIRIVEISSPGHIPSPGSST</sequence>
<name>A0A1G2LEJ3_9BACT</name>
<accession>A0A1G2LEJ3</accession>
<protein>
    <submittedName>
        <fullName evidence="1">Uncharacterized protein</fullName>
    </submittedName>
</protein>
<dbReference type="AlphaFoldDB" id="A0A1G2LEJ3"/>
<evidence type="ECO:0000313" key="2">
    <source>
        <dbReference type="Proteomes" id="UP000178977"/>
    </source>
</evidence>
<organism evidence="1 2">
    <name type="scientific">Candidatus Sungbacteria bacterium RIFCSPLOWO2_01_FULL_60_25</name>
    <dbReference type="NCBI Taxonomy" id="1802281"/>
    <lineage>
        <taxon>Bacteria</taxon>
        <taxon>Candidatus Sungiibacteriota</taxon>
    </lineage>
</organism>
<dbReference type="EMBL" id="MHQT01000006">
    <property type="protein sequence ID" value="OHA10053.1"/>
    <property type="molecule type" value="Genomic_DNA"/>
</dbReference>
<proteinExistence type="predicted"/>
<evidence type="ECO:0000313" key="1">
    <source>
        <dbReference type="EMBL" id="OHA10053.1"/>
    </source>
</evidence>
<comment type="caution">
    <text evidence="1">The sequence shown here is derived from an EMBL/GenBank/DDBJ whole genome shotgun (WGS) entry which is preliminary data.</text>
</comment>
<dbReference type="Proteomes" id="UP000178977">
    <property type="component" value="Unassembled WGS sequence"/>
</dbReference>